<accession>A0A1H3A4B8</accession>
<protein>
    <recommendedName>
        <fullName evidence="7">Acyl-CoA thioesterase 2</fullName>
        <ecNumber evidence="5">3.1.2.20</ecNumber>
    </recommendedName>
    <alternativeName>
        <fullName evidence="8">Thioesterase II</fullName>
    </alternativeName>
</protein>
<dbReference type="InterPro" id="IPR003703">
    <property type="entry name" value="Acyl_CoA_thio"/>
</dbReference>
<dbReference type="GO" id="GO:0006637">
    <property type="term" value="P:acyl-CoA metabolic process"/>
    <property type="evidence" value="ECO:0007669"/>
    <property type="project" value="InterPro"/>
</dbReference>
<feature type="domain" description="Acyl-CoA thioesterase 2 C-terminal" evidence="10">
    <location>
        <begin position="191"/>
        <end position="299"/>
    </location>
</feature>
<evidence type="ECO:0000256" key="5">
    <source>
        <dbReference type="ARBA" id="ARBA00038894"/>
    </source>
</evidence>
<dbReference type="Pfam" id="PF13622">
    <property type="entry name" value="4HBT_3"/>
    <property type="match status" value="1"/>
</dbReference>
<dbReference type="CDD" id="cd03444">
    <property type="entry name" value="Thioesterase_II_repeat1"/>
    <property type="match status" value="1"/>
</dbReference>
<evidence type="ECO:0000256" key="6">
    <source>
        <dbReference type="ARBA" id="ARBA00050943"/>
    </source>
</evidence>
<evidence type="ECO:0000256" key="3">
    <source>
        <dbReference type="ARBA" id="ARBA00022801"/>
    </source>
</evidence>
<dbReference type="PANTHER" id="PTHR11066:SF34">
    <property type="entry name" value="ACYL-COENZYME A THIOESTERASE 8"/>
    <property type="match status" value="1"/>
</dbReference>
<sequence length="307" mass="33508">MSDPASSPETAPGSASRPVEEPVTKLLRLLDIEQLELNLFRGDGGGGDTVIRIFGGQVIAQALAAACRTVEGRTCHSLHAYFIRPGDPSIPVIYEVDRARDGGSFTTRRVIAVQHGKQILNLAASFQVEEEGYHHQHDIPDVPGPEGLPSRSEFRGALAEASGNARLAEMVKNFPIEIREVDPVNPLAPVASGDVNHAWIRVSRPIEAEPWMQQCIMAYASDMNLLSSGSRPHAVSWLSGDIMSASLDHAMWFHGPVKADEWHLYTMDSPFAGGARSFNRGRIYDRQGRLVASVAQEGLMRPIKKKG</sequence>
<evidence type="ECO:0000259" key="11">
    <source>
        <dbReference type="Pfam" id="PF13622"/>
    </source>
</evidence>
<dbReference type="FunFam" id="2.40.160.210:FF:000001">
    <property type="entry name" value="Acyl-CoA thioesterase II"/>
    <property type="match status" value="1"/>
</dbReference>
<dbReference type="Proteomes" id="UP000199118">
    <property type="component" value="Unassembled WGS sequence"/>
</dbReference>
<feature type="region of interest" description="Disordered" evidence="9">
    <location>
        <begin position="1"/>
        <end position="20"/>
    </location>
</feature>
<dbReference type="InterPro" id="IPR025652">
    <property type="entry name" value="TesB_C"/>
</dbReference>
<comment type="similarity">
    <text evidence="1">Belongs to the C/M/P thioester hydrolase family.</text>
</comment>
<organism evidence="12 13">
    <name type="scientific">Albimonas donghaensis</name>
    <dbReference type="NCBI Taxonomy" id="356660"/>
    <lineage>
        <taxon>Bacteria</taxon>
        <taxon>Pseudomonadati</taxon>
        <taxon>Pseudomonadota</taxon>
        <taxon>Alphaproteobacteria</taxon>
        <taxon>Rhodobacterales</taxon>
        <taxon>Paracoccaceae</taxon>
        <taxon>Albimonas</taxon>
    </lineage>
</organism>
<dbReference type="Gene3D" id="2.40.160.210">
    <property type="entry name" value="Acyl-CoA thioesterase, double hotdog domain"/>
    <property type="match status" value="1"/>
</dbReference>
<dbReference type="GO" id="GO:0005829">
    <property type="term" value="C:cytosol"/>
    <property type="evidence" value="ECO:0007669"/>
    <property type="project" value="TreeGrafter"/>
</dbReference>
<evidence type="ECO:0000256" key="2">
    <source>
        <dbReference type="ARBA" id="ARBA00011881"/>
    </source>
</evidence>
<dbReference type="InterPro" id="IPR042171">
    <property type="entry name" value="Acyl-CoA_hotdog"/>
</dbReference>
<dbReference type="GO" id="GO:0047617">
    <property type="term" value="F:fatty acyl-CoA hydrolase activity"/>
    <property type="evidence" value="ECO:0007669"/>
    <property type="project" value="UniProtKB-EC"/>
</dbReference>
<name>A0A1H3A4B8_9RHOB</name>
<evidence type="ECO:0000256" key="9">
    <source>
        <dbReference type="SAM" id="MobiDB-lite"/>
    </source>
</evidence>
<evidence type="ECO:0000256" key="7">
    <source>
        <dbReference type="ARBA" id="ARBA00071120"/>
    </source>
</evidence>
<gene>
    <name evidence="12" type="ORF">SAMN05444336_10433</name>
</gene>
<dbReference type="GO" id="GO:0009062">
    <property type="term" value="P:fatty acid catabolic process"/>
    <property type="evidence" value="ECO:0007669"/>
    <property type="project" value="TreeGrafter"/>
</dbReference>
<feature type="domain" description="Acyl-CoA thioesterase-like N-terminal HotDog" evidence="11">
    <location>
        <begin position="52"/>
        <end position="127"/>
    </location>
</feature>
<dbReference type="InterPro" id="IPR049449">
    <property type="entry name" value="TesB_ACOT8-like_N"/>
</dbReference>
<dbReference type="CDD" id="cd03445">
    <property type="entry name" value="Thioesterase_II_repeat2"/>
    <property type="match status" value="1"/>
</dbReference>
<evidence type="ECO:0000256" key="4">
    <source>
        <dbReference type="ARBA" id="ARBA00023098"/>
    </source>
</evidence>
<evidence type="ECO:0000256" key="8">
    <source>
        <dbReference type="ARBA" id="ARBA00079653"/>
    </source>
</evidence>
<keyword evidence="13" id="KW-1185">Reference proteome</keyword>
<dbReference type="STRING" id="356660.SAMN05444336_10433"/>
<dbReference type="InterPro" id="IPR029069">
    <property type="entry name" value="HotDog_dom_sf"/>
</dbReference>
<keyword evidence="4" id="KW-0443">Lipid metabolism</keyword>
<keyword evidence="3" id="KW-0378">Hydrolase</keyword>
<evidence type="ECO:0000313" key="13">
    <source>
        <dbReference type="Proteomes" id="UP000199118"/>
    </source>
</evidence>
<evidence type="ECO:0000259" key="10">
    <source>
        <dbReference type="Pfam" id="PF02551"/>
    </source>
</evidence>
<dbReference type="EC" id="3.1.2.20" evidence="5"/>
<comment type="catalytic activity">
    <reaction evidence="6">
        <text>a fatty acyl-CoA + H2O = a fatty acid + CoA + H(+)</text>
        <dbReference type="Rhea" id="RHEA:16781"/>
        <dbReference type="ChEBI" id="CHEBI:15377"/>
        <dbReference type="ChEBI" id="CHEBI:15378"/>
        <dbReference type="ChEBI" id="CHEBI:28868"/>
        <dbReference type="ChEBI" id="CHEBI:57287"/>
        <dbReference type="ChEBI" id="CHEBI:77636"/>
        <dbReference type="EC" id="3.1.2.20"/>
    </reaction>
    <physiologicalReaction direction="left-to-right" evidence="6">
        <dbReference type="Rhea" id="RHEA:16782"/>
    </physiologicalReaction>
</comment>
<dbReference type="Pfam" id="PF02551">
    <property type="entry name" value="Acyl_CoA_thio"/>
    <property type="match status" value="1"/>
</dbReference>
<dbReference type="PANTHER" id="PTHR11066">
    <property type="entry name" value="ACYL-COA THIOESTERASE"/>
    <property type="match status" value="1"/>
</dbReference>
<reference evidence="12 13" key="1">
    <citation type="submission" date="2016-10" db="EMBL/GenBank/DDBJ databases">
        <authorList>
            <person name="de Groot N.N."/>
        </authorList>
    </citation>
    <scope>NUCLEOTIDE SEQUENCE [LARGE SCALE GENOMIC DNA]</scope>
    <source>
        <strain evidence="12 13">DSM 17890</strain>
    </source>
</reference>
<dbReference type="SUPFAM" id="SSF54637">
    <property type="entry name" value="Thioesterase/thiol ester dehydrase-isomerase"/>
    <property type="match status" value="2"/>
</dbReference>
<evidence type="ECO:0000313" key="12">
    <source>
        <dbReference type="EMBL" id="SDX23779.1"/>
    </source>
</evidence>
<evidence type="ECO:0000256" key="1">
    <source>
        <dbReference type="ARBA" id="ARBA00006538"/>
    </source>
</evidence>
<dbReference type="EMBL" id="FNMZ01000004">
    <property type="protein sequence ID" value="SDX23779.1"/>
    <property type="molecule type" value="Genomic_DNA"/>
</dbReference>
<proteinExistence type="inferred from homology"/>
<dbReference type="AlphaFoldDB" id="A0A1H3A4B8"/>
<comment type="subunit">
    <text evidence="2">Homotetramer.</text>
</comment>